<proteinExistence type="predicted"/>
<sequence length="589" mass="66781">MVPFIQELGYSGKCDMLSAIHTDQMHHPWRTFTDIINKCIFGKSTCLDRLRPSRAKILWVMFNQKIVDYVALLWEDVMFQADNREISLPRKENMPYPRFTKVIINHFISKEKTISMRNQINLHTVRDDTLLGTLKFVSKTQVYQQYGALIPKEMINQDIKDSKAYKTYLAFATGQATLKKERKFKKIASPSKKLSHVLEEEPAKKPKQAKKPAKKSTIVPTVSVVIRDTPGVSVSKKKAPAKVHDELQDKKTGTYEGTSTILRVPDVPRDSLESENESWGESGDDSDDDDVSDDDGNDDDSDSDDDDSDNDDDDDIASDVDGENESSDSERTDLMMTRILILIRTMMKSLYILLITMNSLMMKGPMQSSSVSSDFANQFLNLDNALPIDNEVVSMMNVKVSHEEPSTHNPSFLTIPITKAYSLKRDRKDKDKDEDPPAGSDQGLKRRKKSKDAEPSKGSKSKESKSSSFKRHQVSAKIICKPLTLIEDQGRQVVPVNYFINNDLEYLESHTGVLNNNDSMNSQATGTPYTAYKNPQGIIYVDKYKRNMLMRSDELYKFSDGTLTSVRSVLYDITSNMRMDYLPKEDGVI</sequence>
<feature type="compositionally biased region" description="Basic and acidic residues" evidence="1">
    <location>
        <begin position="451"/>
        <end position="465"/>
    </location>
</feature>
<feature type="compositionally biased region" description="Basic and acidic residues" evidence="1">
    <location>
        <begin position="242"/>
        <end position="253"/>
    </location>
</feature>
<name>A0A6L2KSL9_TANCI</name>
<feature type="region of interest" description="Disordered" evidence="1">
    <location>
        <begin position="423"/>
        <end position="470"/>
    </location>
</feature>
<evidence type="ECO:0000256" key="1">
    <source>
        <dbReference type="SAM" id="MobiDB-lite"/>
    </source>
</evidence>
<feature type="region of interest" description="Disordered" evidence="1">
    <location>
        <begin position="191"/>
        <end position="217"/>
    </location>
</feature>
<evidence type="ECO:0000313" key="2">
    <source>
        <dbReference type="EMBL" id="GEU51740.1"/>
    </source>
</evidence>
<dbReference type="AlphaFoldDB" id="A0A6L2KSL9"/>
<accession>A0A6L2KSL9</accession>
<organism evidence="2">
    <name type="scientific">Tanacetum cinerariifolium</name>
    <name type="common">Dalmatian daisy</name>
    <name type="synonym">Chrysanthemum cinerariifolium</name>
    <dbReference type="NCBI Taxonomy" id="118510"/>
    <lineage>
        <taxon>Eukaryota</taxon>
        <taxon>Viridiplantae</taxon>
        <taxon>Streptophyta</taxon>
        <taxon>Embryophyta</taxon>
        <taxon>Tracheophyta</taxon>
        <taxon>Spermatophyta</taxon>
        <taxon>Magnoliopsida</taxon>
        <taxon>eudicotyledons</taxon>
        <taxon>Gunneridae</taxon>
        <taxon>Pentapetalae</taxon>
        <taxon>asterids</taxon>
        <taxon>campanulids</taxon>
        <taxon>Asterales</taxon>
        <taxon>Asteraceae</taxon>
        <taxon>Asteroideae</taxon>
        <taxon>Anthemideae</taxon>
        <taxon>Anthemidinae</taxon>
        <taxon>Tanacetum</taxon>
    </lineage>
</organism>
<feature type="region of interest" description="Disordered" evidence="1">
    <location>
        <begin position="232"/>
        <end position="330"/>
    </location>
</feature>
<protein>
    <submittedName>
        <fullName evidence="2">Uncharacterized protein</fullName>
    </submittedName>
</protein>
<feature type="compositionally biased region" description="Basic residues" evidence="1">
    <location>
        <begin position="205"/>
        <end position="214"/>
    </location>
</feature>
<gene>
    <name evidence="2" type="ORF">Tci_023718</name>
</gene>
<dbReference type="EMBL" id="BKCJ010002912">
    <property type="protein sequence ID" value="GEU51740.1"/>
    <property type="molecule type" value="Genomic_DNA"/>
</dbReference>
<feature type="compositionally biased region" description="Acidic residues" evidence="1">
    <location>
        <begin position="273"/>
        <end position="327"/>
    </location>
</feature>
<feature type="compositionally biased region" description="Basic and acidic residues" evidence="1">
    <location>
        <begin position="423"/>
        <end position="435"/>
    </location>
</feature>
<comment type="caution">
    <text evidence="2">The sequence shown here is derived from an EMBL/GenBank/DDBJ whole genome shotgun (WGS) entry which is preliminary data.</text>
</comment>
<reference evidence="2" key="1">
    <citation type="journal article" date="2019" name="Sci. Rep.">
        <title>Draft genome of Tanacetum cinerariifolium, the natural source of mosquito coil.</title>
        <authorList>
            <person name="Yamashiro T."/>
            <person name="Shiraishi A."/>
            <person name="Satake H."/>
            <person name="Nakayama K."/>
        </authorList>
    </citation>
    <scope>NUCLEOTIDE SEQUENCE</scope>
</reference>